<evidence type="ECO:0000256" key="2">
    <source>
        <dbReference type="ARBA" id="ARBA00038334"/>
    </source>
</evidence>
<accession>A0A8H5Z841</accession>
<dbReference type="GO" id="GO:0016787">
    <property type="term" value="F:hydrolase activity"/>
    <property type="evidence" value="ECO:0007669"/>
    <property type="project" value="UniProtKB-KW"/>
</dbReference>
<feature type="domain" description="AB hydrolase-1" evidence="3">
    <location>
        <begin position="27"/>
        <end position="307"/>
    </location>
</feature>
<name>A0A8H5Z841_9HYPO</name>
<comment type="caution">
    <text evidence="4">The sequence shown here is derived from an EMBL/GenBank/DDBJ whole genome shotgun (WGS) entry which is preliminary data.</text>
</comment>
<dbReference type="InterPro" id="IPR000073">
    <property type="entry name" value="AB_hydrolase_1"/>
</dbReference>
<dbReference type="PANTHER" id="PTHR43329">
    <property type="entry name" value="EPOXIDE HYDROLASE"/>
    <property type="match status" value="1"/>
</dbReference>
<dbReference type="PRINTS" id="PR00412">
    <property type="entry name" value="EPOXHYDRLASE"/>
</dbReference>
<proteinExistence type="inferred from homology"/>
<keyword evidence="1 4" id="KW-0378">Hydrolase</keyword>
<evidence type="ECO:0000259" key="3">
    <source>
        <dbReference type="Pfam" id="PF00561"/>
    </source>
</evidence>
<dbReference type="InterPro" id="IPR000639">
    <property type="entry name" value="Epox_hydrolase-like"/>
</dbReference>
<dbReference type="AlphaFoldDB" id="A0A8H5Z841"/>
<organism evidence="4 5">
    <name type="scientific">Fusarium mundagurra</name>
    <dbReference type="NCBI Taxonomy" id="1567541"/>
    <lineage>
        <taxon>Eukaryota</taxon>
        <taxon>Fungi</taxon>
        <taxon>Dikarya</taxon>
        <taxon>Ascomycota</taxon>
        <taxon>Pezizomycotina</taxon>
        <taxon>Sordariomycetes</taxon>
        <taxon>Hypocreomycetidae</taxon>
        <taxon>Hypocreales</taxon>
        <taxon>Nectriaceae</taxon>
        <taxon>Fusarium</taxon>
        <taxon>Fusarium fujikuroi species complex</taxon>
    </lineage>
</organism>
<keyword evidence="5" id="KW-1185">Reference proteome</keyword>
<dbReference type="InterPro" id="IPR029058">
    <property type="entry name" value="AB_hydrolase_fold"/>
</dbReference>
<evidence type="ECO:0000313" key="5">
    <source>
        <dbReference type="Proteomes" id="UP000544331"/>
    </source>
</evidence>
<dbReference type="OrthoDB" id="284184at2759"/>
<evidence type="ECO:0000313" key="4">
    <source>
        <dbReference type="EMBL" id="KAF5725031.1"/>
    </source>
</evidence>
<evidence type="ECO:0000256" key="1">
    <source>
        <dbReference type="ARBA" id="ARBA00022801"/>
    </source>
</evidence>
<dbReference type="Proteomes" id="UP000544331">
    <property type="component" value="Unassembled WGS sequence"/>
</dbReference>
<dbReference type="Pfam" id="PF00561">
    <property type="entry name" value="Abhydrolase_1"/>
    <property type="match status" value="1"/>
</dbReference>
<reference evidence="4 5" key="1">
    <citation type="submission" date="2020-05" db="EMBL/GenBank/DDBJ databases">
        <title>Identification and distribution of gene clusters putatively required for synthesis of sphingolipid metabolism inhibitors in phylogenetically diverse species of the filamentous fungus Fusarium.</title>
        <authorList>
            <person name="Kim H.-S."/>
            <person name="Busman M."/>
            <person name="Brown D.W."/>
            <person name="Divon H."/>
            <person name="Uhlig S."/>
            <person name="Proctor R.H."/>
        </authorList>
    </citation>
    <scope>NUCLEOTIDE SEQUENCE [LARGE SCALE GENOMIC DNA]</scope>
    <source>
        <strain evidence="4 5">NRRL 66235</strain>
    </source>
</reference>
<sequence length="321" mass="36786">MPKFNVSRGYEYSYIIQRPASAPKAFVLFLHGWPSTGHEWHHQLDHFYNAGYAVIAPDLLGSGRTSRPAAVDAYRLKDMAQDVVEILDHEQVERVFAVGHDWGSHLLGRLAVYFPEKIEKLTFITVGYIPPGNHVNIDLINERSKQAIGYPVFGYQMFLASNNDAEAILNQHKESILSLIYAQDTALWKDHMGPVGALEDWVTADNMATWGEYLTEEDHRQRREATADNLGGLPTLAWYKAHAWNFNYEAEKDIIEERKCLRHPTLYLTSGKDYLAVPRLQLPQMKPWVPNLEVQEIDSGHWVFLHRPAVVNETLEVFFSK</sequence>
<protein>
    <submittedName>
        <fullName evidence="4">Alpha beta-hydrolase</fullName>
    </submittedName>
</protein>
<comment type="similarity">
    <text evidence="2">Belongs to the AB hydrolase superfamily. Epoxide hydrolase family.</text>
</comment>
<dbReference type="EMBL" id="JAAOAN010000017">
    <property type="protein sequence ID" value="KAF5725031.1"/>
    <property type="molecule type" value="Genomic_DNA"/>
</dbReference>
<gene>
    <name evidence="4" type="ORF">FMUND_244</name>
</gene>
<dbReference type="Gene3D" id="3.40.50.1820">
    <property type="entry name" value="alpha/beta hydrolase"/>
    <property type="match status" value="1"/>
</dbReference>
<dbReference type="SUPFAM" id="SSF53474">
    <property type="entry name" value="alpha/beta-Hydrolases"/>
    <property type="match status" value="1"/>
</dbReference>